<evidence type="ECO:0000313" key="3">
    <source>
        <dbReference type="Proteomes" id="UP001597053"/>
    </source>
</evidence>
<protein>
    <submittedName>
        <fullName evidence="2">Uncharacterized protein</fullName>
    </submittedName>
</protein>
<sequence>GCRAGARRIRRWTGYESRAGVNARVAPHRPFPPAMPQREINPRERSRLRVGRPTEATGIGLPYWGVEDVDRSRVRRGDWSPIASMGGGG</sequence>
<reference evidence="3" key="1">
    <citation type="journal article" date="2019" name="Int. J. Syst. Evol. Microbiol.">
        <title>The Global Catalogue of Microorganisms (GCM) 10K type strain sequencing project: providing services to taxonomists for standard genome sequencing and annotation.</title>
        <authorList>
            <consortium name="The Broad Institute Genomics Platform"/>
            <consortium name="The Broad Institute Genome Sequencing Center for Infectious Disease"/>
            <person name="Wu L."/>
            <person name="Ma J."/>
        </authorList>
    </citation>
    <scope>NUCLEOTIDE SEQUENCE [LARGE SCALE GENOMIC DNA]</scope>
    <source>
        <strain evidence="3">JCM 32148</strain>
    </source>
</reference>
<proteinExistence type="predicted"/>
<accession>A0ABW2ZVN8</accession>
<comment type="caution">
    <text evidence="2">The sequence shown here is derived from an EMBL/GenBank/DDBJ whole genome shotgun (WGS) entry which is preliminary data.</text>
</comment>
<dbReference type="Proteomes" id="UP001597053">
    <property type="component" value="Unassembled WGS sequence"/>
</dbReference>
<evidence type="ECO:0000256" key="1">
    <source>
        <dbReference type="SAM" id="MobiDB-lite"/>
    </source>
</evidence>
<keyword evidence="3" id="KW-1185">Reference proteome</keyword>
<feature type="non-terminal residue" evidence="2">
    <location>
        <position position="1"/>
    </location>
</feature>
<dbReference type="EMBL" id="JBHTHM010000015">
    <property type="protein sequence ID" value="MFD0782548.1"/>
    <property type="molecule type" value="Genomic_DNA"/>
</dbReference>
<feature type="region of interest" description="Disordered" evidence="1">
    <location>
        <begin position="25"/>
        <end position="52"/>
    </location>
</feature>
<organism evidence="2 3">
    <name type="scientific">Micromonospora azadirachtae</name>
    <dbReference type="NCBI Taxonomy" id="1970735"/>
    <lineage>
        <taxon>Bacteria</taxon>
        <taxon>Bacillati</taxon>
        <taxon>Actinomycetota</taxon>
        <taxon>Actinomycetes</taxon>
        <taxon>Micromonosporales</taxon>
        <taxon>Micromonosporaceae</taxon>
        <taxon>Micromonospora</taxon>
    </lineage>
</organism>
<name>A0ABW2ZVN8_9ACTN</name>
<evidence type="ECO:0000313" key="2">
    <source>
        <dbReference type="EMBL" id="MFD0782548.1"/>
    </source>
</evidence>
<gene>
    <name evidence="2" type="ORF">ACFQZ8_01215</name>
</gene>